<dbReference type="KEGG" id="fki:FK004_10445"/>
<reference evidence="1 2" key="1">
    <citation type="submission" date="2017-04" db="EMBL/GenBank/DDBJ databases">
        <title>Complete genome sequence of Flavobacterium kingsejong AJ004.</title>
        <authorList>
            <person name="Lee P.C."/>
        </authorList>
    </citation>
    <scope>NUCLEOTIDE SEQUENCE [LARGE SCALE GENOMIC DNA]</scope>
    <source>
        <strain evidence="1 2">AJ004</strain>
    </source>
</reference>
<sequence length="99" mass="11362">MSKLALLTKLEAIPGKEAAVEQFLRDTFQIIAEEEHAVHWFVLKIGAHTYGVFDTFEDEEHREAHISGRIWKLIMDRDTELFSRSPQVHTAEIVIGKST</sequence>
<keyword evidence="2" id="KW-1185">Reference proteome</keyword>
<gene>
    <name evidence="1" type="ORF">FK004_10445</name>
</gene>
<dbReference type="AlphaFoldDB" id="A0A2S1LPH3"/>
<evidence type="ECO:0000313" key="1">
    <source>
        <dbReference type="EMBL" id="AWG25619.1"/>
    </source>
</evidence>
<evidence type="ECO:0000313" key="2">
    <source>
        <dbReference type="Proteomes" id="UP000244677"/>
    </source>
</evidence>
<organism evidence="1 2">
    <name type="scientific">Flavobacterium kingsejongi</name>
    <dbReference type="NCBI Taxonomy" id="1678728"/>
    <lineage>
        <taxon>Bacteria</taxon>
        <taxon>Pseudomonadati</taxon>
        <taxon>Bacteroidota</taxon>
        <taxon>Flavobacteriia</taxon>
        <taxon>Flavobacteriales</taxon>
        <taxon>Flavobacteriaceae</taxon>
        <taxon>Flavobacterium</taxon>
    </lineage>
</organism>
<name>A0A2S1LPH3_9FLAO</name>
<dbReference type="Gene3D" id="3.30.70.100">
    <property type="match status" value="1"/>
</dbReference>
<dbReference type="EMBL" id="CP020919">
    <property type="protein sequence ID" value="AWG25619.1"/>
    <property type="molecule type" value="Genomic_DNA"/>
</dbReference>
<dbReference type="InterPro" id="IPR011008">
    <property type="entry name" value="Dimeric_a/b-barrel"/>
</dbReference>
<accession>A0A2S1LPH3</accession>
<dbReference type="RefSeq" id="WP_108737194.1">
    <property type="nucleotide sequence ID" value="NZ_CP020919.1"/>
</dbReference>
<dbReference type="OrthoDB" id="9804891at2"/>
<evidence type="ECO:0008006" key="3">
    <source>
        <dbReference type="Google" id="ProtNLM"/>
    </source>
</evidence>
<dbReference type="SUPFAM" id="SSF54909">
    <property type="entry name" value="Dimeric alpha+beta barrel"/>
    <property type="match status" value="1"/>
</dbReference>
<proteinExistence type="predicted"/>
<dbReference type="Proteomes" id="UP000244677">
    <property type="component" value="Chromosome"/>
</dbReference>
<protein>
    <recommendedName>
        <fullName evidence="3">Antibiotic biosynthesis monooxygenase</fullName>
    </recommendedName>
</protein>